<accession>A0ABW6T378</accession>
<name>A0ABW6T378_9ACTN</name>
<protein>
    <recommendedName>
        <fullName evidence="3">Head-to-tail stopper</fullName>
    </recommendedName>
</protein>
<evidence type="ECO:0000313" key="2">
    <source>
        <dbReference type="Proteomes" id="UP001602013"/>
    </source>
</evidence>
<sequence>MSWQMFNATATVVRPAWQADRYGDQIPDWSAAERRELSGLCIQPSAQVLVANEQITADGRDVRMTHWRVYTALGTDADVLATDRIEWEGRTFEVVGEVARWPHPLTGQVHHIEFTIERVQG</sequence>
<gene>
    <name evidence="1" type="ORF">ACFYXI_39520</name>
</gene>
<proteinExistence type="predicted"/>
<evidence type="ECO:0008006" key="3">
    <source>
        <dbReference type="Google" id="ProtNLM"/>
    </source>
</evidence>
<dbReference type="Proteomes" id="UP001602013">
    <property type="component" value="Unassembled WGS sequence"/>
</dbReference>
<dbReference type="EMBL" id="JBIASD010000052">
    <property type="protein sequence ID" value="MFF3671691.1"/>
    <property type="molecule type" value="Genomic_DNA"/>
</dbReference>
<reference evidence="1 2" key="1">
    <citation type="submission" date="2024-10" db="EMBL/GenBank/DDBJ databases">
        <title>The Natural Products Discovery Center: Release of the First 8490 Sequenced Strains for Exploring Actinobacteria Biosynthetic Diversity.</title>
        <authorList>
            <person name="Kalkreuter E."/>
            <person name="Kautsar S.A."/>
            <person name="Yang D."/>
            <person name="Bader C.D."/>
            <person name="Teijaro C.N."/>
            <person name="Fluegel L."/>
            <person name="Davis C.M."/>
            <person name="Simpson J.R."/>
            <person name="Lauterbach L."/>
            <person name="Steele A.D."/>
            <person name="Gui C."/>
            <person name="Meng S."/>
            <person name="Li G."/>
            <person name="Viehrig K."/>
            <person name="Ye F."/>
            <person name="Su P."/>
            <person name="Kiefer A.F."/>
            <person name="Nichols A."/>
            <person name="Cepeda A.J."/>
            <person name="Yan W."/>
            <person name="Fan B."/>
            <person name="Jiang Y."/>
            <person name="Adhikari A."/>
            <person name="Zheng C.-J."/>
            <person name="Schuster L."/>
            <person name="Cowan T.M."/>
            <person name="Smanski M.J."/>
            <person name="Chevrette M.G."/>
            <person name="De Carvalho L.P.S."/>
            <person name="Shen B."/>
        </authorList>
    </citation>
    <scope>NUCLEOTIDE SEQUENCE [LARGE SCALE GENOMIC DNA]</scope>
    <source>
        <strain evidence="1 2">NPDC002173</strain>
    </source>
</reference>
<keyword evidence="2" id="KW-1185">Reference proteome</keyword>
<dbReference type="RefSeq" id="WP_387417858.1">
    <property type="nucleotide sequence ID" value="NZ_JBIASD010000052.1"/>
</dbReference>
<organism evidence="1 2">
    <name type="scientific">Microtetraspora malaysiensis</name>
    <dbReference type="NCBI Taxonomy" id="161358"/>
    <lineage>
        <taxon>Bacteria</taxon>
        <taxon>Bacillati</taxon>
        <taxon>Actinomycetota</taxon>
        <taxon>Actinomycetes</taxon>
        <taxon>Streptosporangiales</taxon>
        <taxon>Streptosporangiaceae</taxon>
        <taxon>Microtetraspora</taxon>
    </lineage>
</organism>
<comment type="caution">
    <text evidence="1">The sequence shown here is derived from an EMBL/GenBank/DDBJ whole genome shotgun (WGS) entry which is preliminary data.</text>
</comment>
<evidence type="ECO:0000313" key="1">
    <source>
        <dbReference type="EMBL" id="MFF3671691.1"/>
    </source>
</evidence>